<evidence type="ECO:0000256" key="9">
    <source>
        <dbReference type="HAMAP-Rule" id="MF_00332"/>
    </source>
</evidence>
<dbReference type="FunFam" id="2.60.34.10:FF:000014">
    <property type="entry name" value="Chaperone protein DnaK HSP70"/>
    <property type="match status" value="1"/>
</dbReference>
<evidence type="ECO:0000313" key="13">
    <source>
        <dbReference type="EMBL" id="PTI30370.1"/>
    </source>
</evidence>
<dbReference type="PANTHER" id="PTHR19375">
    <property type="entry name" value="HEAT SHOCK PROTEIN 70KDA"/>
    <property type="match status" value="1"/>
</dbReference>
<evidence type="ECO:0000256" key="12">
    <source>
        <dbReference type="SAM" id="MobiDB-lite"/>
    </source>
</evidence>
<dbReference type="PROSITE" id="PS00329">
    <property type="entry name" value="HSP70_2"/>
    <property type="match status" value="1"/>
</dbReference>
<feature type="coiled-coil region" evidence="11">
    <location>
        <begin position="486"/>
        <end position="571"/>
    </location>
</feature>
<gene>
    <name evidence="9 14" type="primary">dnaK</name>
    <name evidence="13" type="ORF">BU072_04240</name>
    <name evidence="14" type="ORF">I6J37_10655</name>
</gene>
<comment type="induction">
    <text evidence="9">By stress conditions e.g. heat shock.</text>
</comment>
<feature type="modified residue" description="Phosphothreonine; by autocatalysis" evidence="9">
    <location>
        <position position="173"/>
    </location>
</feature>
<dbReference type="Gene3D" id="3.90.640.10">
    <property type="entry name" value="Actin, Chain A, domain 4"/>
    <property type="match status" value="1"/>
</dbReference>
<evidence type="ECO:0000256" key="3">
    <source>
        <dbReference type="ARBA" id="ARBA00014415"/>
    </source>
</evidence>
<dbReference type="PRINTS" id="PR00301">
    <property type="entry name" value="HEATSHOCK70"/>
</dbReference>
<dbReference type="OrthoDB" id="9766019at2"/>
<dbReference type="InterPro" id="IPR018181">
    <property type="entry name" value="Heat_shock_70_CS"/>
</dbReference>
<dbReference type="HAMAP" id="MF_00332">
    <property type="entry name" value="DnaK"/>
    <property type="match status" value="1"/>
</dbReference>
<dbReference type="FunFam" id="1.20.1270.10:FF:000001">
    <property type="entry name" value="Molecular chaperone DnaK"/>
    <property type="match status" value="1"/>
</dbReference>
<keyword evidence="5 9" id="KW-0547">Nucleotide-binding</keyword>
<evidence type="ECO:0000256" key="4">
    <source>
        <dbReference type="ARBA" id="ARBA00022553"/>
    </source>
</evidence>
<dbReference type="PROSITE" id="PS00297">
    <property type="entry name" value="HSP70_1"/>
    <property type="match status" value="1"/>
</dbReference>
<reference evidence="13" key="2">
    <citation type="submission" date="2018-03" db="EMBL/GenBank/DDBJ databases">
        <authorList>
            <person name="Keele B.F."/>
        </authorList>
    </citation>
    <scope>NUCLEOTIDE SEQUENCE</scope>
    <source>
        <strain evidence="13">SNUC 2204</strain>
    </source>
</reference>
<dbReference type="GO" id="GO:0051082">
    <property type="term" value="F:unfolded protein binding"/>
    <property type="evidence" value="ECO:0007669"/>
    <property type="project" value="InterPro"/>
</dbReference>
<dbReference type="EMBL" id="PZFK01000006">
    <property type="protein sequence ID" value="PTI30370.1"/>
    <property type="molecule type" value="Genomic_DNA"/>
</dbReference>
<keyword evidence="4 9" id="KW-0597">Phosphoprotein</keyword>
<dbReference type="RefSeq" id="WP_016910857.1">
    <property type="nucleotide sequence ID" value="NZ_BMDF01000001.1"/>
</dbReference>
<evidence type="ECO:0000256" key="6">
    <source>
        <dbReference type="ARBA" id="ARBA00022840"/>
    </source>
</evidence>
<dbReference type="Proteomes" id="UP000241209">
    <property type="component" value="Unassembled WGS sequence"/>
</dbReference>
<dbReference type="InterPro" id="IPR043129">
    <property type="entry name" value="ATPase_NBD"/>
</dbReference>
<evidence type="ECO:0000313" key="14">
    <source>
        <dbReference type="EMBL" id="QRO84633.1"/>
    </source>
</evidence>
<name>A0A2T4PVB8_9STAP</name>
<dbReference type="FunFam" id="3.90.640.10:FF:000003">
    <property type="entry name" value="Molecular chaperone DnaK"/>
    <property type="match status" value="1"/>
</dbReference>
<dbReference type="SUPFAM" id="SSF100920">
    <property type="entry name" value="Heat shock protein 70kD (HSP70), peptide-binding domain"/>
    <property type="match status" value="1"/>
</dbReference>
<keyword evidence="6 9" id="KW-0067">ATP-binding</keyword>
<dbReference type="GeneID" id="64116544"/>
<dbReference type="FunFam" id="3.30.420.40:FF:000071">
    <property type="entry name" value="Molecular chaperone DnaK"/>
    <property type="match status" value="1"/>
</dbReference>
<keyword evidence="16" id="KW-1185">Reference proteome</keyword>
<dbReference type="Gene3D" id="1.20.1270.10">
    <property type="match status" value="1"/>
</dbReference>
<dbReference type="SUPFAM" id="SSF100934">
    <property type="entry name" value="Heat shock protein 70kD (HSP70), C-terminal subdomain"/>
    <property type="match status" value="1"/>
</dbReference>
<dbReference type="STRING" id="1167632.GCA_000286335_00127"/>
<feature type="region of interest" description="Disordered" evidence="12">
    <location>
        <begin position="575"/>
        <end position="611"/>
    </location>
</feature>
<evidence type="ECO:0000256" key="10">
    <source>
        <dbReference type="RuleBase" id="RU003322"/>
    </source>
</evidence>
<dbReference type="InterPro" id="IPR029048">
    <property type="entry name" value="HSP70_C_sf"/>
</dbReference>
<protein>
    <recommendedName>
        <fullName evidence="3 9">Chaperone protein DnaK</fullName>
    </recommendedName>
    <alternativeName>
        <fullName evidence="9">HSP70</fullName>
    </alternativeName>
    <alternativeName>
        <fullName evidence="9">Heat shock 70 kDa protein</fullName>
    </alternativeName>
    <alternativeName>
        <fullName evidence="9">Heat shock protein 70</fullName>
    </alternativeName>
</protein>
<proteinExistence type="evidence at transcript level"/>
<evidence type="ECO:0000313" key="16">
    <source>
        <dbReference type="Proteomes" id="UP000627155"/>
    </source>
</evidence>
<evidence type="ECO:0000313" key="15">
    <source>
        <dbReference type="Proteomes" id="UP000241209"/>
    </source>
</evidence>
<keyword evidence="8 9" id="KW-0143">Chaperone</keyword>
<reference evidence="14 16" key="3">
    <citation type="submission" date="2021-02" db="EMBL/GenBank/DDBJ databases">
        <title>FDA dAtabase for Regulatory Grade micrObial Sequences (FDA-ARGOS): Supporting development and validation of Infectious Disease Dx tests.</title>
        <authorList>
            <person name="Sproer C."/>
            <person name="Gronow S."/>
            <person name="Severitt S."/>
            <person name="Schroder I."/>
            <person name="Tallon L."/>
            <person name="Sadzewicz L."/>
            <person name="Zhao X."/>
            <person name="Boylan J."/>
            <person name="Ott S."/>
            <person name="Bowen H."/>
            <person name="Vavikolanu K."/>
            <person name="Mehta A."/>
            <person name="Aluvathingal J."/>
            <person name="Nadendla S."/>
            <person name="Lowell S."/>
            <person name="Myers T."/>
            <person name="Yan Y."/>
            <person name="Sichtig H."/>
        </authorList>
    </citation>
    <scope>NUCLEOTIDE SEQUENCE [LARGE SCALE GENOMIC DNA]</scope>
    <source>
        <strain evidence="14 16">FDAARGOS_1207</strain>
    </source>
</reference>
<organism evidence="13 15">
    <name type="scientific">Mammaliicoccus vitulinus</name>
    <dbReference type="NCBI Taxonomy" id="71237"/>
    <lineage>
        <taxon>Bacteria</taxon>
        <taxon>Bacillati</taxon>
        <taxon>Bacillota</taxon>
        <taxon>Bacilli</taxon>
        <taxon>Bacillales</taxon>
        <taxon>Staphylococcaceae</taxon>
        <taxon>Mammaliicoccus</taxon>
    </lineage>
</organism>
<feature type="compositionally biased region" description="Low complexity" evidence="12">
    <location>
        <begin position="575"/>
        <end position="586"/>
    </location>
</feature>
<dbReference type="GO" id="GO:0005524">
    <property type="term" value="F:ATP binding"/>
    <property type="evidence" value="ECO:0007669"/>
    <property type="project" value="UniProtKB-UniRule"/>
</dbReference>
<dbReference type="Pfam" id="PF00012">
    <property type="entry name" value="HSP70"/>
    <property type="match status" value="1"/>
</dbReference>
<sequence>MSKVIGIDLGTTNSVVSVLEGGEPKVIQNPEGNRTTPSVVAFKDGETQVGEVAKRQAVTNPNTIQSVKRHMGTDYKEKVEDKEYTPQEISAMILQNLKSTAESYLGESVSKAVITVPAYFNDSERQATKDAGRIAGLEVERIINEPTAAALAYGLDKTETDQKVLVFDLGGGTFDVSILELGDGVFEVLATAGDNKLGGDDFDDVIIKYLAEEFKKENGIDLTQDKMAVQRLKDAAEKAKKDLSGVSSTQISLPFISGGANGPLHLETTLSRAKFESLTSDLVARTMGPTKQAMKDAGLSNSEIDEVILVGGSTRIPAVQEAIKKEIGKEPNKGVNPDEVVAMGAAIQGGVITGDVKDVVLLDVTPLSLGIETMGGVSTVLIERNTTIPTSKSQVFSTAADNQPAVDIHVLQGERQLAADNKTLGRFQLTDIPPAPRGVPQIEVSFDIDKNGIVNVTAKDLGTNKEQKITIESSSSLSDEEIDRMVQDAEKNAEEDKKRREEIDVRNEADQMVFTVEKTLTDLGENVDESEKTKAEEAKEELKTALEGTDIEDIRAKKDALQEIVQQLSVKMYEQAAQAQEGAESADGQSTSNDDDVVDADYKEVNEDDKK</sequence>
<feature type="compositionally biased region" description="Basic and acidic residues" evidence="12">
    <location>
        <begin position="600"/>
        <end position="611"/>
    </location>
</feature>
<comment type="similarity">
    <text evidence="2 9 10">Belongs to the heat shock protein 70 family.</text>
</comment>
<dbReference type="NCBIfam" id="NF001413">
    <property type="entry name" value="PRK00290.1"/>
    <property type="match status" value="1"/>
</dbReference>
<keyword evidence="11" id="KW-0175">Coiled coil</keyword>
<accession>A0A2T4PVB8</accession>
<dbReference type="InterPro" id="IPR012725">
    <property type="entry name" value="Chaperone_DnaK"/>
</dbReference>
<keyword evidence="7 9" id="KW-0346">Stress response</keyword>
<dbReference type="InterPro" id="IPR029047">
    <property type="entry name" value="HSP70_peptide-bd_sf"/>
</dbReference>
<dbReference type="InterPro" id="IPR013126">
    <property type="entry name" value="Hsp_70_fam"/>
</dbReference>
<dbReference type="AlphaFoldDB" id="A0A2T4PVB8"/>
<comment type="function">
    <text evidence="1 9">Acts as a chaperone.</text>
</comment>
<dbReference type="EMBL" id="CP069486">
    <property type="protein sequence ID" value="QRO84633.1"/>
    <property type="molecule type" value="Genomic_DNA"/>
</dbReference>
<reference evidence="13 15" key="1">
    <citation type="journal article" date="2016" name="Front. Microbiol.">
        <title>Comprehensive Phylogenetic Analysis of Bovine Non-aureus Staphylococci Species Based on Whole-Genome Sequencing.</title>
        <authorList>
            <person name="Naushad S."/>
            <person name="Barkema H.W."/>
            <person name="Luby C."/>
            <person name="Condas L.A."/>
            <person name="Nobrega D.B."/>
            <person name="Carson D.A."/>
            <person name="De Buck J."/>
        </authorList>
    </citation>
    <scope>NUCLEOTIDE SEQUENCE [LARGE SCALE GENOMIC DNA]</scope>
    <source>
        <strain evidence="13 15">SNUC 2204</strain>
    </source>
</reference>
<dbReference type="NCBIfam" id="TIGR02350">
    <property type="entry name" value="prok_dnaK"/>
    <property type="match status" value="1"/>
</dbReference>
<dbReference type="SUPFAM" id="SSF53067">
    <property type="entry name" value="Actin-like ATPase domain"/>
    <property type="match status" value="2"/>
</dbReference>
<dbReference type="Gene3D" id="3.30.420.40">
    <property type="match status" value="2"/>
</dbReference>
<dbReference type="PROSITE" id="PS01036">
    <property type="entry name" value="HSP70_3"/>
    <property type="match status" value="1"/>
</dbReference>
<evidence type="ECO:0000256" key="7">
    <source>
        <dbReference type="ARBA" id="ARBA00023016"/>
    </source>
</evidence>
<evidence type="ECO:0000256" key="2">
    <source>
        <dbReference type="ARBA" id="ARBA00007381"/>
    </source>
</evidence>
<evidence type="ECO:0000256" key="11">
    <source>
        <dbReference type="SAM" id="Coils"/>
    </source>
</evidence>
<dbReference type="GO" id="GO:0140662">
    <property type="term" value="F:ATP-dependent protein folding chaperone"/>
    <property type="evidence" value="ECO:0007669"/>
    <property type="project" value="InterPro"/>
</dbReference>
<dbReference type="Proteomes" id="UP000627155">
    <property type="component" value="Chromosome"/>
</dbReference>
<evidence type="ECO:0000256" key="1">
    <source>
        <dbReference type="ARBA" id="ARBA00002290"/>
    </source>
</evidence>
<evidence type="ECO:0000256" key="8">
    <source>
        <dbReference type="ARBA" id="ARBA00023186"/>
    </source>
</evidence>
<dbReference type="Gene3D" id="2.60.34.10">
    <property type="entry name" value="Substrate Binding Domain Of DNAk, Chain A, domain 1"/>
    <property type="match status" value="1"/>
</dbReference>
<evidence type="ECO:0000256" key="5">
    <source>
        <dbReference type="ARBA" id="ARBA00022741"/>
    </source>
</evidence>
<dbReference type="CDD" id="cd10234">
    <property type="entry name" value="ASKHA_NBD_HSP70_DnaK-like"/>
    <property type="match status" value="1"/>
</dbReference>